<evidence type="ECO:0000313" key="11">
    <source>
        <dbReference type="Proteomes" id="UP000215224"/>
    </source>
</evidence>
<evidence type="ECO:0000259" key="8">
    <source>
        <dbReference type="Pfam" id="PF04239"/>
    </source>
</evidence>
<evidence type="ECO:0008006" key="12">
    <source>
        <dbReference type="Google" id="ProtNLM"/>
    </source>
</evidence>
<evidence type="ECO:0000256" key="4">
    <source>
        <dbReference type="ARBA" id="ARBA00022692"/>
    </source>
</evidence>
<keyword evidence="6 7" id="KW-0472">Membrane</keyword>
<evidence type="ECO:0000256" key="2">
    <source>
        <dbReference type="ARBA" id="ARBA00006448"/>
    </source>
</evidence>
<gene>
    <name evidence="10" type="ORF">BC6307_04875</name>
</gene>
<comment type="similarity">
    <text evidence="2">Belongs to the UPF0702 family.</text>
</comment>
<keyword evidence="3" id="KW-1003">Cell membrane</keyword>
<dbReference type="PANTHER" id="PTHR34582:SF7">
    <property type="entry name" value="UPF0702 TRANSMEMBRANE PROTEIN YDFS"/>
    <property type="match status" value="1"/>
</dbReference>
<dbReference type="GO" id="GO:0005886">
    <property type="term" value="C:plasma membrane"/>
    <property type="evidence" value="ECO:0007669"/>
    <property type="project" value="UniProtKB-SubCell"/>
</dbReference>
<evidence type="ECO:0000313" key="10">
    <source>
        <dbReference type="EMBL" id="AST90662.1"/>
    </source>
</evidence>
<dbReference type="AlphaFoldDB" id="A0A223KMH1"/>
<comment type="subcellular location">
    <subcellularLocation>
        <location evidence="1">Cell membrane</location>
        <topology evidence="1">Multi-pass membrane protein</topology>
    </subcellularLocation>
</comment>
<keyword evidence="5 7" id="KW-1133">Transmembrane helix</keyword>
<dbReference type="Pfam" id="PF04239">
    <property type="entry name" value="DUF421"/>
    <property type="match status" value="1"/>
</dbReference>
<dbReference type="RefSeq" id="WP_066414687.1">
    <property type="nucleotide sequence ID" value="NZ_CP018866.1"/>
</dbReference>
<reference evidence="10 11" key="1">
    <citation type="submission" date="2016-12" db="EMBL/GenBank/DDBJ databases">
        <title>The whole genome sequencing and assembly of Bacillus cohnii DSM 6307T strain.</title>
        <authorList>
            <person name="Lee Y.-J."/>
            <person name="Yi H."/>
            <person name="Bahn Y.-S."/>
            <person name="Kim J.F."/>
            <person name="Lee D.-W."/>
        </authorList>
    </citation>
    <scope>NUCLEOTIDE SEQUENCE [LARGE SCALE GENOMIC DNA]</scope>
    <source>
        <strain evidence="10 11">DSM 6307</strain>
    </source>
</reference>
<name>A0A223KMH1_9BACI</name>
<sequence length="287" mass="32991">MSQWLEIVIRSVSIIIGLFLVTKLLGKKQLSRLSSFEYIAGITIGDIAGTLSMDHNLEVKHGVTSILIWLLFPLLASKLGLKSKVFRDFMEGNATVFIRDGKILEGNLRKEKYSIDEFLEQLRKKNVFQVSDVQFATLESNGELNVLLKREKQPIVYGDLFTDAPHTQEPQTVIMDGRVLDEPLTRAGLNRRWLYSELEKRDVLLANVFLAQVDTYGNVTLDLFDDQVHIRNNREREIVLTALKKCHTDMEYLAIVTKYKEFENFYEHISNEISNVEKQISNYLSSS</sequence>
<dbReference type="Proteomes" id="UP000215224">
    <property type="component" value="Chromosome"/>
</dbReference>
<protein>
    <recommendedName>
        <fullName evidence="12">DUF421 domain-containing protein</fullName>
    </recommendedName>
</protein>
<organism evidence="10 11">
    <name type="scientific">Sutcliffiella cohnii</name>
    <dbReference type="NCBI Taxonomy" id="33932"/>
    <lineage>
        <taxon>Bacteria</taxon>
        <taxon>Bacillati</taxon>
        <taxon>Bacillota</taxon>
        <taxon>Bacilli</taxon>
        <taxon>Bacillales</taxon>
        <taxon>Bacillaceae</taxon>
        <taxon>Sutcliffiella</taxon>
    </lineage>
</organism>
<dbReference type="InterPro" id="IPR007353">
    <property type="entry name" value="DUF421"/>
</dbReference>
<dbReference type="KEGG" id="bcoh:BC6307_04875"/>
<dbReference type="Pfam" id="PF20730">
    <property type="entry name" value="YetF_N"/>
    <property type="match status" value="1"/>
</dbReference>
<dbReference type="PANTHER" id="PTHR34582">
    <property type="entry name" value="UPF0702 TRANSMEMBRANE PROTEIN YCAP"/>
    <property type="match status" value="1"/>
</dbReference>
<evidence type="ECO:0000256" key="6">
    <source>
        <dbReference type="ARBA" id="ARBA00023136"/>
    </source>
</evidence>
<feature type="domain" description="YetF C-terminal" evidence="8">
    <location>
        <begin position="82"/>
        <end position="214"/>
    </location>
</feature>
<evidence type="ECO:0000256" key="3">
    <source>
        <dbReference type="ARBA" id="ARBA00022475"/>
    </source>
</evidence>
<proteinExistence type="inferred from homology"/>
<accession>A0A223KMH1</accession>
<feature type="domain" description="YetF-like N-terminal transmembrane" evidence="9">
    <location>
        <begin position="6"/>
        <end position="75"/>
    </location>
</feature>
<dbReference type="InterPro" id="IPR023090">
    <property type="entry name" value="UPF0702_alpha/beta_dom_sf"/>
</dbReference>
<dbReference type="EMBL" id="CP018866">
    <property type="protein sequence ID" value="AST90662.1"/>
    <property type="molecule type" value="Genomic_DNA"/>
</dbReference>
<dbReference type="InterPro" id="IPR048454">
    <property type="entry name" value="YetF_N"/>
</dbReference>
<dbReference type="Gene3D" id="3.30.240.20">
    <property type="entry name" value="bsu07140 like domains"/>
    <property type="match status" value="2"/>
</dbReference>
<keyword evidence="11" id="KW-1185">Reference proteome</keyword>
<dbReference type="STRING" id="1314751.GCA_001591425_01709"/>
<keyword evidence="4 7" id="KW-0812">Transmembrane</keyword>
<evidence type="ECO:0000256" key="5">
    <source>
        <dbReference type="ARBA" id="ARBA00022989"/>
    </source>
</evidence>
<evidence type="ECO:0000256" key="7">
    <source>
        <dbReference type="SAM" id="Phobius"/>
    </source>
</evidence>
<feature type="transmembrane region" description="Helical" evidence="7">
    <location>
        <begin position="7"/>
        <end position="26"/>
    </location>
</feature>
<evidence type="ECO:0000259" key="9">
    <source>
        <dbReference type="Pfam" id="PF20730"/>
    </source>
</evidence>
<evidence type="ECO:0000256" key="1">
    <source>
        <dbReference type="ARBA" id="ARBA00004651"/>
    </source>
</evidence>